<feature type="compositionally biased region" description="Basic and acidic residues" evidence="1">
    <location>
        <begin position="416"/>
        <end position="425"/>
    </location>
</feature>
<gene>
    <name evidence="2" type="ORF">SSS_390</name>
</gene>
<dbReference type="AlphaFoldDB" id="A0A834VIH4"/>
<feature type="compositionally biased region" description="Polar residues" evidence="1">
    <location>
        <begin position="398"/>
        <end position="414"/>
    </location>
</feature>
<reference evidence="3" key="3">
    <citation type="submission" date="2022-06" db="UniProtKB">
        <authorList>
            <consortium name="EnsemblMetazoa"/>
        </authorList>
    </citation>
    <scope>IDENTIFICATION</scope>
</reference>
<evidence type="ECO:0000313" key="4">
    <source>
        <dbReference type="Proteomes" id="UP000070412"/>
    </source>
</evidence>
<evidence type="ECO:0000256" key="1">
    <source>
        <dbReference type="SAM" id="MobiDB-lite"/>
    </source>
</evidence>
<protein>
    <submittedName>
        <fullName evidence="2 3">Uncharacterized protein</fullName>
    </submittedName>
</protein>
<sequence>MSKFFKYNTNPSNLDPDTGRMMKYAIKNWLACPNRVMEIFPGETDFPMSQINKDLISRDNQFPPLLAKILKKVRKLKHSKPSHSKKPQQSTSVLHSSSFPNASICIDQFANQSMPNTHHGTDAQIPVYGELNNSDYGLIPNEEPQQFNSLSQSSSFPNACISIDPFANQSMPNTQHENNAQILVYCEPNNSDYGLIPIEEPQQSNSLSQSSSFPNACNSIAQSSDQLMSNAYNENYAPVQVYGEPNNSECGLIPSEEPQQSNSLLHSSSFPNASISIDQFSEPWILTTHDGTDAQIPVYGELDDLNYGLIPNEEPQQFNSLSQSNSFPNACISIDQSYYQRMDYDAPMNNQENMASTYQLIPTETCVQPLNLIETAFLPETFDSGDYSTISNDCSSATIPDANHSIQTDSSLNHLSPRERENERN</sequence>
<name>A0A834VIH4_SARSC</name>
<evidence type="ECO:0000313" key="2">
    <source>
        <dbReference type="EMBL" id="KAF7494968.1"/>
    </source>
</evidence>
<dbReference type="EMBL" id="WVUK01000051">
    <property type="protein sequence ID" value="KAF7494968.1"/>
    <property type="molecule type" value="Genomic_DNA"/>
</dbReference>
<organism evidence="2">
    <name type="scientific">Sarcoptes scabiei</name>
    <name type="common">Itch mite</name>
    <name type="synonym">Acarus scabiei</name>
    <dbReference type="NCBI Taxonomy" id="52283"/>
    <lineage>
        <taxon>Eukaryota</taxon>
        <taxon>Metazoa</taxon>
        <taxon>Ecdysozoa</taxon>
        <taxon>Arthropoda</taxon>
        <taxon>Chelicerata</taxon>
        <taxon>Arachnida</taxon>
        <taxon>Acari</taxon>
        <taxon>Acariformes</taxon>
        <taxon>Sarcoptiformes</taxon>
        <taxon>Astigmata</taxon>
        <taxon>Psoroptidia</taxon>
        <taxon>Sarcoptoidea</taxon>
        <taxon>Sarcoptidae</taxon>
        <taxon>Sarcoptinae</taxon>
        <taxon>Sarcoptes</taxon>
    </lineage>
</organism>
<dbReference type="EnsemblMetazoa" id="SSS_390s_mrna">
    <property type="protein sequence ID" value="KAF7494968.1"/>
    <property type="gene ID" value="SSS_390"/>
</dbReference>
<reference evidence="2" key="2">
    <citation type="submission" date="2020-01" db="EMBL/GenBank/DDBJ databases">
        <authorList>
            <person name="Korhonen P.K.K."/>
            <person name="Guangxu M.G."/>
            <person name="Wang T.W."/>
            <person name="Stroehlein A.J.S."/>
            <person name="Young N.D."/>
            <person name="Ang C.-S.A."/>
            <person name="Fernando D.W.F."/>
            <person name="Lu H.L."/>
            <person name="Taylor S.T."/>
            <person name="Ehtesham M.E.M."/>
            <person name="Najaraj S.H.N."/>
            <person name="Harsha G.H.G."/>
            <person name="Madugundu A.M."/>
            <person name="Renuse S.R."/>
            <person name="Holt D.H."/>
            <person name="Pandey A.P."/>
            <person name="Papenfuss A.P."/>
            <person name="Gasser R.B.G."/>
            <person name="Fischer K.F."/>
        </authorList>
    </citation>
    <scope>NUCLEOTIDE SEQUENCE</scope>
    <source>
        <strain evidence="2">SSS_KF_BRIS2020</strain>
    </source>
</reference>
<feature type="compositionally biased region" description="Basic residues" evidence="1">
    <location>
        <begin position="76"/>
        <end position="86"/>
    </location>
</feature>
<reference evidence="4" key="1">
    <citation type="journal article" date="2020" name="PLoS Negl. Trop. Dis.">
        <title>High-quality nuclear genome for Sarcoptes scabiei-A critical resource for a neglected parasite.</title>
        <authorList>
            <person name="Korhonen P.K."/>
            <person name="Gasser R.B."/>
            <person name="Ma G."/>
            <person name="Wang T."/>
            <person name="Stroehlein A.J."/>
            <person name="Young N.D."/>
            <person name="Ang C.S."/>
            <person name="Fernando D.D."/>
            <person name="Lu H.C."/>
            <person name="Taylor S."/>
            <person name="Reynolds S.L."/>
            <person name="Mofiz E."/>
            <person name="Najaraj S.H."/>
            <person name="Gowda H."/>
            <person name="Madugundu A."/>
            <person name="Renuse S."/>
            <person name="Holt D."/>
            <person name="Pandey A."/>
            <person name="Papenfuss A.T."/>
            <person name="Fischer K."/>
        </authorList>
    </citation>
    <scope>NUCLEOTIDE SEQUENCE [LARGE SCALE GENOMIC DNA]</scope>
</reference>
<keyword evidence="4" id="KW-1185">Reference proteome</keyword>
<feature type="region of interest" description="Disordered" evidence="1">
    <location>
        <begin position="398"/>
        <end position="425"/>
    </location>
</feature>
<dbReference type="Proteomes" id="UP000070412">
    <property type="component" value="Unassembled WGS sequence"/>
</dbReference>
<evidence type="ECO:0000313" key="3">
    <source>
        <dbReference type="EnsemblMetazoa" id="KAF7494968.1"/>
    </source>
</evidence>
<accession>A0A834VIH4</accession>
<feature type="region of interest" description="Disordered" evidence="1">
    <location>
        <begin position="76"/>
        <end position="95"/>
    </location>
</feature>
<proteinExistence type="predicted"/>